<evidence type="ECO:0000256" key="3">
    <source>
        <dbReference type="ARBA" id="ARBA00022679"/>
    </source>
</evidence>
<dbReference type="InterPro" id="IPR050385">
    <property type="entry name" value="Archaeal_FAD_synthase"/>
</dbReference>
<keyword evidence="3 8" id="KW-0808">Transferase</keyword>
<comment type="pathway">
    <text evidence="8">Cofactor biosynthesis; FAD biosynthesis; FAD from FMN: step 1/1.</text>
</comment>
<dbReference type="GO" id="GO:0005524">
    <property type="term" value="F:ATP binding"/>
    <property type="evidence" value="ECO:0007669"/>
    <property type="project" value="UniProtKB-UniRule"/>
</dbReference>
<dbReference type="GO" id="GO:0003919">
    <property type="term" value="F:FMN adenylyltransferase activity"/>
    <property type="evidence" value="ECO:0007669"/>
    <property type="project" value="UniProtKB-UniRule"/>
</dbReference>
<evidence type="ECO:0000256" key="7">
    <source>
        <dbReference type="ARBA" id="ARBA00022840"/>
    </source>
</evidence>
<proteinExistence type="inferred from homology"/>
<organism evidence="10 11">
    <name type="scientific">Candidatus Methanobinarius endosymbioticus</name>
    <dbReference type="NCBI Taxonomy" id="2006182"/>
    <lineage>
        <taxon>Archaea</taxon>
        <taxon>Methanobacteriati</taxon>
        <taxon>Methanobacteriota</taxon>
        <taxon>Methanomada group</taxon>
        <taxon>Methanobacteria</taxon>
        <taxon>Methanobacteriales</taxon>
        <taxon>Methanobacteriaceae</taxon>
        <taxon>Candidatus Methanobinarius</taxon>
    </lineage>
</organism>
<dbReference type="GO" id="GO:0046444">
    <property type="term" value="P:FMN metabolic process"/>
    <property type="evidence" value="ECO:0007669"/>
    <property type="project" value="UniProtKB-UniRule"/>
</dbReference>
<dbReference type="EC" id="2.7.7.2" evidence="8"/>
<gene>
    <name evidence="8 10" type="primary">ribL</name>
    <name evidence="10" type="ORF">ALNOE001_05150</name>
</gene>
<dbReference type="AlphaFoldDB" id="A0A366MDM5"/>
<evidence type="ECO:0000256" key="6">
    <source>
        <dbReference type="ARBA" id="ARBA00022827"/>
    </source>
</evidence>
<dbReference type="SUPFAM" id="SSF52374">
    <property type="entry name" value="Nucleotidylyl transferase"/>
    <property type="match status" value="1"/>
</dbReference>
<dbReference type="EMBL" id="NIZT01000010">
    <property type="protein sequence ID" value="RBQ24127.1"/>
    <property type="molecule type" value="Genomic_DNA"/>
</dbReference>
<dbReference type="PANTHER" id="PTHR43793">
    <property type="entry name" value="FAD SYNTHASE"/>
    <property type="match status" value="1"/>
</dbReference>
<comment type="caution">
    <text evidence="10">The sequence shown here is derived from an EMBL/GenBank/DDBJ whole genome shotgun (WGS) entry which is preliminary data.</text>
</comment>
<dbReference type="NCBIfam" id="TIGR00125">
    <property type="entry name" value="cyt_tran_rel"/>
    <property type="match status" value="1"/>
</dbReference>
<keyword evidence="11" id="KW-1185">Reference proteome</keyword>
<comment type="similarity">
    <text evidence="8">Belongs to the archaeal FAD synthase family.</text>
</comment>
<dbReference type="InterPro" id="IPR024902">
    <property type="entry name" value="FAD_synth_RibL"/>
</dbReference>
<dbReference type="InterPro" id="IPR014729">
    <property type="entry name" value="Rossmann-like_a/b/a_fold"/>
</dbReference>
<evidence type="ECO:0000256" key="1">
    <source>
        <dbReference type="ARBA" id="ARBA00022630"/>
    </source>
</evidence>
<comment type="function">
    <text evidence="8">Catalyzes the transfer of the AMP portion of ATP to flavin mononucleotide (FMN) to produce flavin adenine dinucleotide (FAD) coenzyme.</text>
</comment>
<feature type="binding site" evidence="8">
    <location>
        <begin position="17"/>
        <end position="18"/>
    </location>
    <ligand>
        <name>ATP</name>
        <dbReference type="ChEBI" id="CHEBI:30616"/>
    </ligand>
</feature>
<dbReference type="CDD" id="cd02170">
    <property type="entry name" value="cytidylyltransferase"/>
    <property type="match status" value="1"/>
</dbReference>
<dbReference type="PANTHER" id="PTHR43793:SF1">
    <property type="entry name" value="FAD SYNTHASE"/>
    <property type="match status" value="1"/>
</dbReference>
<dbReference type="GO" id="GO:0006747">
    <property type="term" value="P:FAD biosynthetic process"/>
    <property type="evidence" value="ECO:0007669"/>
    <property type="project" value="UniProtKB-UniRule"/>
</dbReference>
<dbReference type="Gene3D" id="3.40.50.620">
    <property type="entry name" value="HUPs"/>
    <property type="match status" value="1"/>
</dbReference>
<name>A0A366MDM5_9EURY</name>
<dbReference type="Proteomes" id="UP000253099">
    <property type="component" value="Unassembled WGS sequence"/>
</dbReference>
<reference evidence="10 11" key="1">
    <citation type="submission" date="2018-06" db="EMBL/GenBank/DDBJ databases">
        <title>Genomic insight into two independent archaeal endosymbiosis events.</title>
        <authorList>
            <person name="Lind A.E."/>
            <person name="Lewis W.H."/>
            <person name="Spang A."/>
            <person name="Guy L."/>
            <person name="Embley M.T."/>
            <person name="Ettema T.J.G."/>
        </authorList>
    </citation>
    <scope>NUCLEOTIDE SEQUENCE [LARGE SCALE GENOMIC DNA]</scope>
    <source>
        <strain evidence="10">NOE</strain>
    </source>
</reference>
<feature type="binding site" evidence="8">
    <location>
        <position position="131"/>
    </location>
    <ligand>
        <name>ATP</name>
        <dbReference type="ChEBI" id="CHEBI:30616"/>
    </ligand>
</feature>
<keyword evidence="2 8" id="KW-0288">FMN</keyword>
<evidence type="ECO:0000256" key="2">
    <source>
        <dbReference type="ARBA" id="ARBA00022643"/>
    </source>
</evidence>
<keyword evidence="6 8" id="KW-0274">FAD</keyword>
<dbReference type="Pfam" id="PF01467">
    <property type="entry name" value="CTP_transf_like"/>
    <property type="match status" value="1"/>
</dbReference>
<protein>
    <recommendedName>
        <fullName evidence="8">FAD synthase</fullName>
        <ecNumber evidence="8">2.7.7.2</ecNumber>
    </recommendedName>
    <alternativeName>
        <fullName evidence="8">FMN adenylyltransferase</fullName>
    </alternativeName>
    <alternativeName>
        <fullName evidence="8">Flavin adenine dinucleotide synthase</fullName>
    </alternativeName>
</protein>
<evidence type="ECO:0000256" key="5">
    <source>
        <dbReference type="ARBA" id="ARBA00022741"/>
    </source>
</evidence>
<evidence type="ECO:0000313" key="11">
    <source>
        <dbReference type="Proteomes" id="UP000253099"/>
    </source>
</evidence>
<evidence type="ECO:0000313" key="10">
    <source>
        <dbReference type="EMBL" id="RBQ24127.1"/>
    </source>
</evidence>
<accession>A0A366MDM5</accession>
<dbReference type="UniPathway" id="UPA00277">
    <property type="reaction ID" value="UER00407"/>
</dbReference>
<comment type="subunit">
    <text evidence="8">Homodimer.</text>
</comment>
<evidence type="ECO:0000256" key="8">
    <source>
        <dbReference type="HAMAP-Rule" id="MF_02115"/>
    </source>
</evidence>
<feature type="binding site" evidence="8">
    <location>
        <begin position="22"/>
        <end position="25"/>
    </location>
    <ligand>
        <name>ATP</name>
        <dbReference type="ChEBI" id="CHEBI:30616"/>
    </ligand>
</feature>
<keyword evidence="1 8" id="KW-0285">Flavoprotein</keyword>
<dbReference type="HAMAP" id="MF_02115">
    <property type="entry name" value="FAD_synth_arch"/>
    <property type="match status" value="1"/>
</dbReference>
<sequence length="159" mass="18004">MNILYGAKMKTVMATGTFDLLHPGHGLYLQKAKELGGKDAKLVVVVARDSTVRRKKRIPIIDESQRLEMIKTLKPVDEAYLGHPTDMFKIVRDLGPDIIAIGSDQSYEIDHLKKDLENQGIDCEVERVSNYRRANLDSTCKIIKKIKNSEFSEKSLKNC</sequence>
<feature type="binding site" evidence="8">
    <location>
        <position position="104"/>
    </location>
    <ligand>
        <name>ATP</name>
        <dbReference type="ChEBI" id="CHEBI:30616"/>
    </ligand>
</feature>
<keyword evidence="5 8" id="KW-0547">Nucleotide-binding</keyword>
<keyword evidence="7 8" id="KW-0067">ATP-binding</keyword>
<comment type="catalytic activity">
    <reaction evidence="8">
        <text>FMN + ATP + H(+) = FAD + diphosphate</text>
        <dbReference type="Rhea" id="RHEA:17237"/>
        <dbReference type="ChEBI" id="CHEBI:15378"/>
        <dbReference type="ChEBI" id="CHEBI:30616"/>
        <dbReference type="ChEBI" id="CHEBI:33019"/>
        <dbReference type="ChEBI" id="CHEBI:57692"/>
        <dbReference type="ChEBI" id="CHEBI:58210"/>
        <dbReference type="EC" id="2.7.7.2"/>
    </reaction>
</comment>
<comment type="cofactor">
    <cofactor evidence="8">
        <name>a divalent metal cation</name>
        <dbReference type="ChEBI" id="CHEBI:60240"/>
    </cofactor>
</comment>
<dbReference type="InterPro" id="IPR004821">
    <property type="entry name" value="Cyt_trans-like"/>
</dbReference>
<keyword evidence="4 8" id="KW-0548">Nucleotidyltransferase</keyword>
<evidence type="ECO:0000259" key="9">
    <source>
        <dbReference type="Pfam" id="PF01467"/>
    </source>
</evidence>
<evidence type="ECO:0000256" key="4">
    <source>
        <dbReference type="ARBA" id="ARBA00022695"/>
    </source>
</evidence>
<feature type="domain" description="Cytidyltransferase-like" evidence="9">
    <location>
        <begin position="14"/>
        <end position="144"/>
    </location>
</feature>